<feature type="transmembrane region" description="Helical" evidence="6">
    <location>
        <begin position="126"/>
        <end position="147"/>
    </location>
</feature>
<feature type="transmembrane region" description="Helical" evidence="6">
    <location>
        <begin position="304"/>
        <end position="324"/>
    </location>
</feature>
<feature type="transmembrane region" description="Helical" evidence="6">
    <location>
        <begin position="82"/>
        <end position="106"/>
    </location>
</feature>
<dbReference type="InterPro" id="IPR002528">
    <property type="entry name" value="MATE_fam"/>
</dbReference>
<dbReference type="EMBL" id="FQZE01000029">
    <property type="protein sequence ID" value="SHJ77141.1"/>
    <property type="molecule type" value="Genomic_DNA"/>
</dbReference>
<reference evidence="7 8" key="1">
    <citation type="submission" date="2016-11" db="EMBL/GenBank/DDBJ databases">
        <authorList>
            <person name="Jaros S."/>
            <person name="Januszkiewicz K."/>
            <person name="Wedrychowicz H."/>
        </authorList>
    </citation>
    <scope>NUCLEOTIDE SEQUENCE [LARGE SCALE GENOMIC DNA]</scope>
    <source>
        <strain evidence="7 8">DSM 27063</strain>
    </source>
</reference>
<dbReference type="STRING" id="1168035.SAMN05444280_12932"/>
<feature type="transmembrane region" description="Helical" evidence="6">
    <location>
        <begin position="261"/>
        <end position="283"/>
    </location>
</feature>
<dbReference type="Proteomes" id="UP000184050">
    <property type="component" value="Unassembled WGS sequence"/>
</dbReference>
<evidence type="ECO:0000256" key="2">
    <source>
        <dbReference type="ARBA" id="ARBA00010199"/>
    </source>
</evidence>
<sequence>MNREILRLAIPNIVSNITVPLLGLIDLALMGHLNSEVYIGAIALGGVIFNFIYWGFGFLRMSTSGFAAQAYGKTDTTETTTVLARALAVALFAGIIILALQLPIAWAGFEVIGGSDEVKTLAREYFLIRIWAAPAALSLFVFSGWFLGMQNARYPMIIAIAANVINILLSVLFVFGLNMKSEGVALGTALSQYAGLLLAVVLFMKKYRQLLVHVHPHLIFNLKRLTEFFRVNTDIFIRSFCIILVFTFFTSESASTNDTILAVNSLLIQMLLFFSFFIDGFAFAGEAMVGKYVGAREIAQLKKVVKLLFFWGTGLAAAFTLVYFSGMNIILKLLTSQKEVIQSAQPFLVWIIFIPLASFSSYIWDGIYIGATASKAMRNSLLISAFLVFAPIYYLLHPVWENHALWLAMFLFMFGRGLFQTLFFKKAILKAQ</sequence>
<evidence type="ECO:0000313" key="8">
    <source>
        <dbReference type="Proteomes" id="UP000184050"/>
    </source>
</evidence>
<dbReference type="InterPro" id="IPR044644">
    <property type="entry name" value="DinF-like"/>
</dbReference>
<keyword evidence="4 6" id="KW-1133">Transmembrane helix</keyword>
<dbReference type="Pfam" id="PF01554">
    <property type="entry name" value="MatE"/>
    <property type="match status" value="2"/>
</dbReference>
<dbReference type="NCBIfam" id="TIGR00797">
    <property type="entry name" value="matE"/>
    <property type="match status" value="1"/>
</dbReference>
<accession>A0A1M6M0Z1</accession>
<feature type="transmembrane region" description="Helical" evidence="6">
    <location>
        <begin position="183"/>
        <end position="203"/>
    </location>
</feature>
<evidence type="ECO:0000256" key="3">
    <source>
        <dbReference type="ARBA" id="ARBA00022692"/>
    </source>
</evidence>
<evidence type="ECO:0000256" key="5">
    <source>
        <dbReference type="ARBA" id="ARBA00023136"/>
    </source>
</evidence>
<gene>
    <name evidence="7" type="ORF">SAMN05444280_12932</name>
</gene>
<keyword evidence="3 6" id="KW-0812">Transmembrane</keyword>
<dbReference type="AlphaFoldDB" id="A0A1M6M0Z1"/>
<feature type="transmembrane region" description="Helical" evidence="6">
    <location>
        <begin position="231"/>
        <end position="249"/>
    </location>
</feature>
<protein>
    <submittedName>
        <fullName evidence="7">Multidrug resistance protein, MATE family</fullName>
    </submittedName>
</protein>
<evidence type="ECO:0000256" key="1">
    <source>
        <dbReference type="ARBA" id="ARBA00004141"/>
    </source>
</evidence>
<evidence type="ECO:0000256" key="4">
    <source>
        <dbReference type="ARBA" id="ARBA00022989"/>
    </source>
</evidence>
<comment type="similarity">
    <text evidence="2">Belongs to the multi antimicrobial extrusion (MATE) (TC 2.A.66.1) family.</text>
</comment>
<keyword evidence="5 6" id="KW-0472">Membrane</keyword>
<keyword evidence="8" id="KW-1185">Reference proteome</keyword>
<feature type="transmembrane region" description="Helical" evidence="6">
    <location>
        <begin position="154"/>
        <end position="177"/>
    </location>
</feature>
<evidence type="ECO:0000313" key="7">
    <source>
        <dbReference type="EMBL" id="SHJ77141.1"/>
    </source>
</evidence>
<dbReference type="PANTHER" id="PTHR42893">
    <property type="entry name" value="PROTEIN DETOXIFICATION 44, CHLOROPLASTIC-RELATED"/>
    <property type="match status" value="1"/>
</dbReference>
<feature type="transmembrane region" description="Helical" evidence="6">
    <location>
        <begin position="12"/>
        <end position="31"/>
    </location>
</feature>
<dbReference type="OrthoDB" id="9776324at2"/>
<proteinExistence type="inferred from homology"/>
<dbReference type="GO" id="GO:0015297">
    <property type="term" value="F:antiporter activity"/>
    <property type="evidence" value="ECO:0007669"/>
    <property type="project" value="InterPro"/>
</dbReference>
<feature type="transmembrane region" description="Helical" evidence="6">
    <location>
        <begin position="403"/>
        <end position="424"/>
    </location>
</feature>
<feature type="transmembrane region" description="Helical" evidence="6">
    <location>
        <begin position="344"/>
        <end position="364"/>
    </location>
</feature>
<evidence type="ECO:0000256" key="6">
    <source>
        <dbReference type="SAM" id="Phobius"/>
    </source>
</evidence>
<feature type="transmembrane region" description="Helical" evidence="6">
    <location>
        <begin position="376"/>
        <end position="397"/>
    </location>
</feature>
<organism evidence="7 8">
    <name type="scientific">Tangfeifania diversioriginum</name>
    <dbReference type="NCBI Taxonomy" id="1168035"/>
    <lineage>
        <taxon>Bacteria</taxon>
        <taxon>Pseudomonadati</taxon>
        <taxon>Bacteroidota</taxon>
        <taxon>Bacteroidia</taxon>
        <taxon>Marinilabiliales</taxon>
        <taxon>Prolixibacteraceae</taxon>
        <taxon>Tangfeifania</taxon>
    </lineage>
</organism>
<dbReference type="GO" id="GO:0042910">
    <property type="term" value="F:xenobiotic transmembrane transporter activity"/>
    <property type="evidence" value="ECO:0007669"/>
    <property type="project" value="InterPro"/>
</dbReference>
<feature type="transmembrane region" description="Helical" evidence="6">
    <location>
        <begin position="37"/>
        <end position="61"/>
    </location>
</feature>
<dbReference type="PANTHER" id="PTHR42893:SF46">
    <property type="entry name" value="PROTEIN DETOXIFICATION 44, CHLOROPLASTIC"/>
    <property type="match status" value="1"/>
</dbReference>
<dbReference type="RefSeq" id="WP_073172054.1">
    <property type="nucleotide sequence ID" value="NZ_FQZE01000029.1"/>
</dbReference>
<dbReference type="CDD" id="cd13136">
    <property type="entry name" value="MATE_DinF_like"/>
    <property type="match status" value="1"/>
</dbReference>
<name>A0A1M6M0Z1_9BACT</name>
<comment type="subcellular location">
    <subcellularLocation>
        <location evidence="1">Membrane</location>
        <topology evidence="1">Multi-pass membrane protein</topology>
    </subcellularLocation>
</comment>
<dbReference type="GO" id="GO:0005886">
    <property type="term" value="C:plasma membrane"/>
    <property type="evidence" value="ECO:0007669"/>
    <property type="project" value="TreeGrafter"/>
</dbReference>